<dbReference type="InterPro" id="IPR029052">
    <property type="entry name" value="Metallo-depent_PP-like"/>
</dbReference>
<organism evidence="5 6">
    <name type="scientific">Linum tenue</name>
    <dbReference type="NCBI Taxonomy" id="586396"/>
    <lineage>
        <taxon>Eukaryota</taxon>
        <taxon>Viridiplantae</taxon>
        <taxon>Streptophyta</taxon>
        <taxon>Embryophyta</taxon>
        <taxon>Tracheophyta</taxon>
        <taxon>Spermatophyta</taxon>
        <taxon>Magnoliopsida</taxon>
        <taxon>eudicotyledons</taxon>
        <taxon>Gunneridae</taxon>
        <taxon>Pentapetalae</taxon>
        <taxon>rosids</taxon>
        <taxon>fabids</taxon>
        <taxon>Malpighiales</taxon>
        <taxon>Linaceae</taxon>
        <taxon>Linum</taxon>
    </lineage>
</organism>
<evidence type="ECO:0000313" key="5">
    <source>
        <dbReference type="EMBL" id="CAI0437045.1"/>
    </source>
</evidence>
<dbReference type="PANTHER" id="PTHR47926">
    <property type="entry name" value="PENTATRICOPEPTIDE REPEAT-CONTAINING PROTEIN"/>
    <property type="match status" value="1"/>
</dbReference>
<dbReference type="Gene3D" id="3.60.21.10">
    <property type="match status" value="1"/>
</dbReference>
<evidence type="ECO:0000256" key="1">
    <source>
        <dbReference type="ARBA" id="ARBA00006643"/>
    </source>
</evidence>
<dbReference type="InterPro" id="IPR046848">
    <property type="entry name" value="E_motif"/>
</dbReference>
<dbReference type="Gene3D" id="1.25.40.10">
    <property type="entry name" value="Tetratricopeptide repeat domain"/>
    <property type="match status" value="3"/>
</dbReference>
<feature type="repeat" description="PPR" evidence="3">
    <location>
        <begin position="109"/>
        <end position="143"/>
    </location>
</feature>
<evidence type="ECO:0000259" key="4">
    <source>
        <dbReference type="Pfam" id="PF14432"/>
    </source>
</evidence>
<gene>
    <name evidence="5" type="ORF">LITE_LOCUS25313</name>
</gene>
<feature type="domain" description="DYW" evidence="4">
    <location>
        <begin position="431"/>
        <end position="517"/>
    </location>
</feature>
<dbReference type="GO" id="GO:0009451">
    <property type="term" value="P:RNA modification"/>
    <property type="evidence" value="ECO:0007669"/>
    <property type="project" value="InterPro"/>
</dbReference>
<dbReference type="Pfam" id="PF01535">
    <property type="entry name" value="PPR"/>
    <property type="match status" value="3"/>
</dbReference>
<proteinExistence type="inferred from homology"/>
<dbReference type="InterPro" id="IPR032867">
    <property type="entry name" value="DYW_dom"/>
</dbReference>
<dbReference type="InterPro" id="IPR011990">
    <property type="entry name" value="TPR-like_helical_dom_sf"/>
</dbReference>
<dbReference type="Pfam" id="PF20431">
    <property type="entry name" value="E_motif"/>
    <property type="match status" value="1"/>
</dbReference>
<evidence type="ECO:0000256" key="2">
    <source>
        <dbReference type="ARBA" id="ARBA00022737"/>
    </source>
</evidence>
<dbReference type="NCBIfam" id="TIGR00756">
    <property type="entry name" value="PPR"/>
    <property type="match status" value="4"/>
</dbReference>
<evidence type="ECO:0000256" key="3">
    <source>
        <dbReference type="PROSITE-ProRule" id="PRU00708"/>
    </source>
</evidence>
<keyword evidence="2" id="KW-0677">Repeat</keyword>
<accession>A0AAV0LS21</accession>
<feature type="repeat" description="PPR" evidence="3">
    <location>
        <begin position="211"/>
        <end position="241"/>
    </location>
</feature>
<comment type="similarity">
    <text evidence="1">Belongs to the PPR family. PCMP-H subfamily.</text>
</comment>
<dbReference type="Pfam" id="PF13041">
    <property type="entry name" value="PPR_2"/>
    <property type="match status" value="1"/>
</dbReference>
<dbReference type="InterPro" id="IPR002885">
    <property type="entry name" value="PPR_rpt"/>
</dbReference>
<name>A0AAV0LS21_9ROSI</name>
<dbReference type="FunFam" id="1.25.40.10:FF:001093">
    <property type="entry name" value="Pentatricopeptide repeat-containing protein At2g34400"/>
    <property type="match status" value="1"/>
</dbReference>
<dbReference type="GO" id="GO:0008270">
    <property type="term" value="F:zinc ion binding"/>
    <property type="evidence" value="ECO:0007669"/>
    <property type="project" value="InterPro"/>
</dbReference>
<keyword evidence="6" id="KW-1185">Reference proteome</keyword>
<dbReference type="PROSITE" id="PS51375">
    <property type="entry name" value="PPR"/>
    <property type="match status" value="3"/>
</dbReference>
<dbReference type="Proteomes" id="UP001154282">
    <property type="component" value="Unassembled WGS sequence"/>
</dbReference>
<dbReference type="Pfam" id="PF14432">
    <property type="entry name" value="DYW_deaminase"/>
    <property type="match status" value="1"/>
</dbReference>
<protein>
    <recommendedName>
        <fullName evidence="4">DYW domain-containing protein</fullName>
    </recommendedName>
</protein>
<feature type="repeat" description="PPR" evidence="3">
    <location>
        <begin position="78"/>
        <end position="108"/>
    </location>
</feature>
<comment type="caution">
    <text evidence="5">The sequence shown here is derived from an EMBL/GenBank/DDBJ whole genome shotgun (WGS) entry which is preliminary data.</text>
</comment>
<reference evidence="5" key="1">
    <citation type="submission" date="2022-08" db="EMBL/GenBank/DDBJ databases">
        <authorList>
            <person name="Gutierrez-Valencia J."/>
        </authorList>
    </citation>
    <scope>NUCLEOTIDE SEQUENCE</scope>
</reference>
<dbReference type="FunFam" id="1.25.40.10:FF:000427">
    <property type="entry name" value="Pentatricopeptide repeat-containing protein chloroplastic"/>
    <property type="match status" value="1"/>
</dbReference>
<dbReference type="InterPro" id="IPR046960">
    <property type="entry name" value="PPR_At4g14850-like_plant"/>
</dbReference>
<dbReference type="EMBL" id="CAMGYJ010000006">
    <property type="protein sequence ID" value="CAI0437045.1"/>
    <property type="molecule type" value="Genomic_DNA"/>
</dbReference>
<dbReference type="GO" id="GO:0003723">
    <property type="term" value="F:RNA binding"/>
    <property type="evidence" value="ECO:0007669"/>
    <property type="project" value="InterPro"/>
</dbReference>
<evidence type="ECO:0000313" key="6">
    <source>
        <dbReference type="Proteomes" id="UP001154282"/>
    </source>
</evidence>
<dbReference type="PANTHER" id="PTHR47926:SF507">
    <property type="entry name" value="DYW DOMAIN-CONTAINING PROTEIN"/>
    <property type="match status" value="1"/>
</dbReference>
<sequence length="637" mass="71145">MLRSRLFGGGVTVAYNTLIRAHAATSPFLALSLFCNMRRRPGVSVDHFTFPFVLKACARLRLGMHLHSVILKMGFDSDVYVQNALIGVYGGCRRVADALKVFEEMPEKDLVSWSSMIACFVDNGSVQEALALFQQMQIDGSVKPDEVTLLSLASAISSLGAVELGRWVDAYISRNGLELTVALGTALIDMFSRCGSINDAMRVFERMPARNLRTWTALINGLAVHGRSKEALRLFREMKEGAGLRPDHITFSAALVACSHGGLVNNGWQIFRSIKEEYGMEPTLENYGCMVDLLGRAGLVDDAFNFVQDMPCQANAVIWRTLLGACVKHGDNLALADQVKQKLSQLDPHHDGDYVLLSNAYGGTGSYAKKAELRAAMQDKRIAKTPGRSLLVVGHEIHEFLSGGDDAHRLVYTQKVRDFLQQIIDNLRVEGYEPHKSSVFHDIEDEEKEQSVGFHSEKLAVSFALLNFTDRRRTIRIMKNLRTCHDCHSFMKHASRKFEREIIIRDRNRFHHFKDGSSDQYKWLETDLYSVDRGQTPWVIAAWHPSWSELSVYIVAGAGRSREMMAITHADDPVCCPNPSLTPDTDIGGFCAFDFTSESTSAGISSLSIMHAEKPALVLGFKRFFLCLFYTIHSNSL</sequence>
<dbReference type="AlphaFoldDB" id="A0AAV0LS21"/>